<keyword evidence="7" id="KW-1185">Reference proteome</keyword>
<evidence type="ECO:0000313" key="4">
    <source>
        <dbReference type="EMBL" id="KAF7598916.1"/>
    </source>
</evidence>
<dbReference type="Proteomes" id="UP000623509">
    <property type="component" value="Unassembled WGS sequence"/>
</dbReference>
<evidence type="ECO:0000313" key="5">
    <source>
        <dbReference type="EMBL" id="PAS92892.1"/>
    </source>
</evidence>
<sequence>MRPCLKLSATLLATLLASSLAQASPDNLLSPADSSLPPFSMSDLGGGLKGLTIDLAAELSKQIGQKISIDSGQWSAALPGLNSGKYDLLLSPVNVTPERAAMLLFSEPYLENDFLFLTKKDAPAVTDPAQLKGKTIAVNKGSSFEAWAKSKADELQLKVDVYGSGADAIQAVQSGRAFATLSSLQTASWIGANNPMLKTSYRVRTGNVAAIAFRKDNAELQLKISNALKCLKKNGVLPALYEKWTGVKPDASSPTVVVYEGIGVKGFEGYQPDAPKPVCK</sequence>
<evidence type="ECO:0000259" key="3">
    <source>
        <dbReference type="SMART" id="SM00062"/>
    </source>
</evidence>
<proteinExistence type="predicted"/>
<feature type="signal peptide" evidence="2">
    <location>
        <begin position="1"/>
        <end position="23"/>
    </location>
</feature>
<dbReference type="OrthoDB" id="9768183at2"/>
<dbReference type="EMBL" id="MDUX01000033">
    <property type="protein sequence ID" value="KAF7598916.1"/>
    <property type="molecule type" value="Genomic_DNA"/>
</dbReference>
<evidence type="ECO:0000313" key="6">
    <source>
        <dbReference type="Proteomes" id="UP000216107"/>
    </source>
</evidence>
<dbReference type="InterPro" id="IPR001638">
    <property type="entry name" value="Solute-binding_3/MltF_N"/>
</dbReference>
<dbReference type="RefSeq" id="WP_095524859.1">
    <property type="nucleotide sequence ID" value="NZ_MDUX01000033.1"/>
</dbReference>
<organism evidence="5 6">
    <name type="scientific">Candidatus Dactylopiibacterium carminicum</name>
    <dbReference type="NCBI Taxonomy" id="857335"/>
    <lineage>
        <taxon>Bacteria</taxon>
        <taxon>Pseudomonadati</taxon>
        <taxon>Pseudomonadota</taxon>
        <taxon>Betaproteobacteria</taxon>
        <taxon>Rhodocyclales</taxon>
        <taxon>Rhodocyclaceae</taxon>
        <taxon>Candidatus Dactylopiibacterium</taxon>
    </lineage>
</organism>
<keyword evidence="1 2" id="KW-0732">Signal</keyword>
<feature type="chain" id="PRO_5012560676" evidence="2">
    <location>
        <begin position="24"/>
        <end position="280"/>
    </location>
</feature>
<gene>
    <name evidence="4" type="ORF">BGI27_10610</name>
    <name evidence="5" type="ORF">CGU29_09695</name>
</gene>
<feature type="domain" description="Solute-binding protein family 3/N-terminal" evidence="3">
    <location>
        <begin position="27"/>
        <end position="248"/>
    </location>
</feature>
<dbReference type="Gene3D" id="3.40.190.10">
    <property type="entry name" value="Periplasmic binding protein-like II"/>
    <property type="match status" value="2"/>
</dbReference>
<reference evidence="4 7" key="1">
    <citation type="submission" date="2016-08" db="EMBL/GenBank/DDBJ databases">
        <title>Candidatus Dactylopiibacterium carminicum genome sequence.</title>
        <authorList>
            <person name="Ramirez-Puebla S.T."/>
            <person name="Ormeno-Orrillo E."/>
            <person name="Vera-Ponce De Leon A."/>
            <person name="Luis L."/>
            <person name="Sanchez-Flores A."/>
            <person name="Monica R."/>
            <person name="Martinez-Romero E."/>
        </authorList>
    </citation>
    <scope>NUCLEOTIDE SEQUENCE [LARGE SCALE GENOMIC DNA]</scope>
    <source>
        <strain evidence="4">END1</strain>
    </source>
</reference>
<dbReference type="PANTHER" id="PTHR35936:SF19">
    <property type="entry name" value="AMINO-ACID-BINDING PROTEIN YXEM-RELATED"/>
    <property type="match status" value="1"/>
</dbReference>
<dbReference type="AlphaFoldDB" id="A0A272ES24"/>
<dbReference type="SMART" id="SM00062">
    <property type="entry name" value="PBPb"/>
    <property type="match status" value="1"/>
</dbReference>
<evidence type="ECO:0000256" key="2">
    <source>
        <dbReference type="SAM" id="SignalP"/>
    </source>
</evidence>
<dbReference type="EMBL" id="NMRN01000027">
    <property type="protein sequence ID" value="PAS92892.1"/>
    <property type="molecule type" value="Genomic_DNA"/>
</dbReference>
<dbReference type="Pfam" id="PF00497">
    <property type="entry name" value="SBP_bac_3"/>
    <property type="match status" value="1"/>
</dbReference>
<accession>A0A272ES24</accession>
<dbReference type="Proteomes" id="UP000216107">
    <property type="component" value="Unassembled WGS sequence"/>
</dbReference>
<comment type="caution">
    <text evidence="5">The sequence shown here is derived from an EMBL/GenBank/DDBJ whole genome shotgun (WGS) entry which is preliminary data.</text>
</comment>
<protein>
    <submittedName>
        <fullName evidence="5">Polar amino acid ABC transporter substrate-binding protein</fullName>
    </submittedName>
</protein>
<reference evidence="5 6" key="2">
    <citation type="submission" date="2017-07" db="EMBL/GenBank/DDBJ databases">
        <title>Candidatus Dactylopiibacterium carminicum, a nitrogen-fixing symbiont of the cochineal insect Dactylopius coccus and Dactylopius opuntiae (Hemiptera: Coccoidea: Dactylopiidae).</title>
        <authorList>
            <person name="Vera A."/>
        </authorList>
    </citation>
    <scope>NUCLEOTIDE SEQUENCE [LARGE SCALE GENOMIC DNA]</scope>
    <source>
        <strain evidence="5 6">NFDCM</strain>
    </source>
</reference>
<evidence type="ECO:0000313" key="7">
    <source>
        <dbReference type="Proteomes" id="UP000623509"/>
    </source>
</evidence>
<dbReference type="PANTHER" id="PTHR35936">
    <property type="entry name" value="MEMBRANE-BOUND LYTIC MUREIN TRANSGLYCOSYLASE F"/>
    <property type="match status" value="1"/>
</dbReference>
<name>A0A272ES24_9RHOO</name>
<evidence type="ECO:0000256" key="1">
    <source>
        <dbReference type="ARBA" id="ARBA00022729"/>
    </source>
</evidence>
<dbReference type="SUPFAM" id="SSF53850">
    <property type="entry name" value="Periplasmic binding protein-like II"/>
    <property type="match status" value="1"/>
</dbReference>